<keyword evidence="2" id="KW-1185">Reference proteome</keyword>
<sequence>SANCKTQLSCSNGGVQDVNNCRKCLCPLGWSGVKCTQRPIGTKNITATSKIQTIRYNFDETTKGMEYKTQHYVFQAPAGMKVRMTPTVIEGRWSKSCDQMGIEVKFLNDTRLSGVQVCNSRFQQPTITSETNEMFVQAYTLGEQSIIEMQYKAVH</sequence>
<protein>
    <recommendedName>
        <fullName evidence="3">EGF-like domain-containing protein</fullName>
    </recommendedName>
</protein>
<accession>A0AAV5X0E9</accession>
<feature type="non-terminal residue" evidence="1">
    <location>
        <position position="1"/>
    </location>
</feature>
<proteinExistence type="predicted"/>
<dbReference type="AlphaFoldDB" id="A0AAV5X0E9"/>
<gene>
    <name evidence="1" type="ORF">PFISCL1PPCAC_28188</name>
</gene>
<name>A0AAV5X0E9_9BILA</name>
<evidence type="ECO:0000313" key="2">
    <source>
        <dbReference type="Proteomes" id="UP001432322"/>
    </source>
</evidence>
<reference evidence="1" key="1">
    <citation type="submission" date="2023-10" db="EMBL/GenBank/DDBJ databases">
        <title>Genome assembly of Pristionchus species.</title>
        <authorList>
            <person name="Yoshida K."/>
            <person name="Sommer R.J."/>
        </authorList>
    </citation>
    <scope>NUCLEOTIDE SEQUENCE</scope>
    <source>
        <strain evidence="1">RS5133</strain>
    </source>
</reference>
<organism evidence="1 2">
    <name type="scientific">Pristionchus fissidentatus</name>
    <dbReference type="NCBI Taxonomy" id="1538716"/>
    <lineage>
        <taxon>Eukaryota</taxon>
        <taxon>Metazoa</taxon>
        <taxon>Ecdysozoa</taxon>
        <taxon>Nematoda</taxon>
        <taxon>Chromadorea</taxon>
        <taxon>Rhabditida</taxon>
        <taxon>Rhabditina</taxon>
        <taxon>Diplogasteromorpha</taxon>
        <taxon>Diplogasteroidea</taxon>
        <taxon>Neodiplogasteridae</taxon>
        <taxon>Pristionchus</taxon>
    </lineage>
</organism>
<evidence type="ECO:0000313" key="1">
    <source>
        <dbReference type="EMBL" id="GMT36891.1"/>
    </source>
</evidence>
<dbReference type="EMBL" id="BTSY01000007">
    <property type="protein sequence ID" value="GMT36891.1"/>
    <property type="molecule type" value="Genomic_DNA"/>
</dbReference>
<evidence type="ECO:0008006" key="3">
    <source>
        <dbReference type="Google" id="ProtNLM"/>
    </source>
</evidence>
<comment type="caution">
    <text evidence="1">The sequence shown here is derived from an EMBL/GenBank/DDBJ whole genome shotgun (WGS) entry which is preliminary data.</text>
</comment>
<dbReference type="Proteomes" id="UP001432322">
    <property type="component" value="Unassembled WGS sequence"/>
</dbReference>